<dbReference type="GO" id="GO:0005975">
    <property type="term" value="P:carbohydrate metabolic process"/>
    <property type="evidence" value="ECO:0007669"/>
    <property type="project" value="InterPro"/>
</dbReference>
<dbReference type="PANTHER" id="PTHR42891:SF1">
    <property type="entry name" value="D-GLYCERO-BETA-D-MANNO-HEPTOSE-1,7-BISPHOSPHATE 7-PHOSPHATASE"/>
    <property type="match status" value="1"/>
</dbReference>
<dbReference type="InterPro" id="IPR004446">
    <property type="entry name" value="Heptose_bisP_phosphatase"/>
</dbReference>
<evidence type="ECO:0000256" key="8">
    <source>
        <dbReference type="PIRSR" id="PIRSR004682-1"/>
    </source>
</evidence>
<dbReference type="RefSeq" id="WP_046959483.1">
    <property type="nucleotide sequence ID" value="NZ_LCYN01000031.1"/>
</dbReference>
<dbReference type="Pfam" id="PF13242">
    <property type="entry name" value="Hydrolase_like"/>
    <property type="match status" value="1"/>
</dbReference>
<keyword evidence="2 7" id="KW-0963">Cytoplasm</keyword>
<reference evidence="11" key="2">
    <citation type="submission" date="2015-04" db="EMBL/GenBank/DDBJ databases">
        <title>Draft Genome Sequences of Eight Spore-Forming Food Isolates of Bacillus cereus Genome sequencing.</title>
        <authorList>
            <person name="Krawcyk A.O."/>
            <person name="de Jong A."/>
            <person name="Eijlander R.T."/>
            <person name="Berendsen E.M."/>
            <person name="Holsappel S."/>
            <person name="Wells-Bennik M."/>
            <person name="Kuipers O.P."/>
        </authorList>
    </citation>
    <scope>NUCLEOTIDE SEQUENCE [LARGE SCALE GENOMIC DNA]</scope>
    <source>
        <strain evidence="11">B4147</strain>
    </source>
</reference>
<dbReference type="EC" id="3.1.3.-" evidence="7"/>
<accession>A0A0G8BZF9</accession>
<sequence length="184" mass="20880">MKAVFLDRDGTIGGTGGGVHPNEFTLFDFAPKAIQRLNNLGLKVFLYTNQTRIGRGYFTEKELLKGFQKMQQILKDEGVYIDGMYYCPHKMNSSCDCQKPNIGLLLKAAEEHDLCLKECFLIGDTGSTDMFAAERANMKKILLRTGWGESSLTKYRNLWEEVVPDYIAQNLVDAVNWIEDHLNT</sequence>
<dbReference type="NCBIfam" id="TIGR01662">
    <property type="entry name" value="HAD-SF-IIIA"/>
    <property type="match status" value="1"/>
</dbReference>
<feature type="binding site" evidence="9">
    <location>
        <position position="95"/>
    </location>
    <ligand>
        <name>Zn(2+)</name>
        <dbReference type="ChEBI" id="CHEBI:29105"/>
    </ligand>
</feature>
<feature type="active site" description="Nucleophile" evidence="8">
    <location>
        <position position="7"/>
    </location>
</feature>
<protein>
    <recommendedName>
        <fullName evidence="6 7">D,D-heptose 1,7-bisphosphate phosphatase</fullName>
        <ecNumber evidence="7">3.1.3.-</ecNumber>
    </recommendedName>
</protein>
<dbReference type="GO" id="GO:0005737">
    <property type="term" value="C:cytoplasm"/>
    <property type="evidence" value="ECO:0007669"/>
    <property type="project" value="UniProtKB-SubCell"/>
</dbReference>
<feature type="binding site" evidence="9">
    <location>
        <position position="87"/>
    </location>
    <ligand>
        <name>Zn(2+)</name>
        <dbReference type="ChEBI" id="CHEBI:29105"/>
    </ligand>
</feature>
<keyword evidence="4 7" id="KW-0378">Hydrolase</keyword>
<dbReference type="InterPro" id="IPR036412">
    <property type="entry name" value="HAD-like_sf"/>
</dbReference>
<dbReference type="PATRIC" id="fig|1396.433.peg.4934"/>
<feature type="binding site" evidence="9">
    <location>
        <position position="9"/>
    </location>
    <ligand>
        <name>Mg(2+)</name>
        <dbReference type="ChEBI" id="CHEBI:18420"/>
    </ligand>
</feature>
<dbReference type="InterPro" id="IPR023214">
    <property type="entry name" value="HAD_sf"/>
</dbReference>
<evidence type="ECO:0000313" key="11">
    <source>
        <dbReference type="Proteomes" id="UP000035350"/>
    </source>
</evidence>
<organism evidence="10 11">
    <name type="scientific">Bacillus wiedmannii</name>
    <dbReference type="NCBI Taxonomy" id="1890302"/>
    <lineage>
        <taxon>Bacteria</taxon>
        <taxon>Bacillati</taxon>
        <taxon>Bacillota</taxon>
        <taxon>Bacilli</taxon>
        <taxon>Bacillales</taxon>
        <taxon>Bacillaceae</taxon>
        <taxon>Bacillus</taxon>
        <taxon>Bacillus cereus group</taxon>
    </lineage>
</organism>
<comment type="cofactor">
    <cofactor evidence="9">
        <name>Mg(2+)</name>
        <dbReference type="ChEBI" id="CHEBI:18420"/>
    </cofactor>
</comment>
<feature type="active site" description="Proton donor" evidence="8">
    <location>
        <position position="9"/>
    </location>
</feature>
<comment type="similarity">
    <text evidence="7">Belongs to the gmhB family.</text>
</comment>
<comment type="subcellular location">
    <subcellularLocation>
        <location evidence="1 7">Cytoplasm</location>
    </subcellularLocation>
</comment>
<feature type="binding site" evidence="9">
    <location>
        <position position="124"/>
    </location>
    <ligand>
        <name>Mg(2+)</name>
        <dbReference type="ChEBI" id="CHEBI:18420"/>
    </ligand>
</feature>
<evidence type="ECO:0000256" key="3">
    <source>
        <dbReference type="ARBA" id="ARBA00022723"/>
    </source>
</evidence>
<dbReference type="GO" id="GO:0016791">
    <property type="term" value="F:phosphatase activity"/>
    <property type="evidence" value="ECO:0007669"/>
    <property type="project" value="InterPro"/>
</dbReference>
<gene>
    <name evidence="10" type="ORF">B4147_2208</name>
</gene>
<comment type="caution">
    <text evidence="10">The sequence shown here is derived from an EMBL/GenBank/DDBJ whole genome shotgun (WGS) entry which is preliminary data.</text>
</comment>
<dbReference type="InterPro" id="IPR006543">
    <property type="entry name" value="Histidinol-phos"/>
</dbReference>
<keyword evidence="9" id="KW-0460">Magnesium</keyword>
<reference evidence="10 11" key="1">
    <citation type="journal article" date="2015" name="Genome Announc.">
        <title>Next-Generation Whole-Genome Sequencing of Eight Strains of Bacillus cereus, Isolated from Food.</title>
        <authorList>
            <person name="Krawczyk A.O."/>
            <person name="de Jong A."/>
            <person name="Eijlander R.T."/>
            <person name="Berendsen E.M."/>
            <person name="Holsappel S."/>
            <person name="Wells-Bennik M.H."/>
            <person name="Kuipers O.P."/>
        </authorList>
    </citation>
    <scope>NUCLEOTIDE SEQUENCE [LARGE SCALE GENOMIC DNA]</scope>
    <source>
        <strain evidence="10 11">B4147</strain>
    </source>
</reference>
<dbReference type="GO" id="GO:0046872">
    <property type="term" value="F:metal ion binding"/>
    <property type="evidence" value="ECO:0007669"/>
    <property type="project" value="UniProtKB-KW"/>
</dbReference>
<keyword evidence="9" id="KW-0862">Zinc</keyword>
<dbReference type="PIRSF" id="PIRSF004682">
    <property type="entry name" value="GmhB"/>
    <property type="match status" value="1"/>
</dbReference>
<dbReference type="EMBL" id="LCYN01000031">
    <property type="protein sequence ID" value="KKZ92972.1"/>
    <property type="molecule type" value="Genomic_DNA"/>
</dbReference>
<name>A0A0G8BZF9_9BACI</name>
<feature type="binding site" evidence="9">
    <location>
        <position position="97"/>
    </location>
    <ligand>
        <name>Zn(2+)</name>
        <dbReference type="ChEBI" id="CHEBI:29105"/>
    </ligand>
</feature>
<feature type="binding site" evidence="9">
    <location>
        <position position="7"/>
    </location>
    <ligand>
        <name>Mg(2+)</name>
        <dbReference type="ChEBI" id="CHEBI:18420"/>
    </ligand>
</feature>
<comment type="cofactor">
    <cofactor evidence="9">
        <name>Zn(2+)</name>
        <dbReference type="ChEBI" id="CHEBI:29105"/>
    </cofactor>
</comment>
<proteinExistence type="inferred from homology"/>
<evidence type="ECO:0000256" key="7">
    <source>
        <dbReference type="PIRNR" id="PIRNR004682"/>
    </source>
</evidence>
<dbReference type="Gene3D" id="3.40.50.1000">
    <property type="entry name" value="HAD superfamily/HAD-like"/>
    <property type="match status" value="1"/>
</dbReference>
<evidence type="ECO:0000256" key="6">
    <source>
        <dbReference type="ARBA" id="ARBA00031828"/>
    </source>
</evidence>
<evidence type="ECO:0000256" key="9">
    <source>
        <dbReference type="PIRSR" id="PIRSR004682-4"/>
    </source>
</evidence>
<evidence type="ECO:0000256" key="4">
    <source>
        <dbReference type="ARBA" id="ARBA00022801"/>
    </source>
</evidence>
<evidence type="ECO:0000313" key="10">
    <source>
        <dbReference type="EMBL" id="KKZ92972.1"/>
    </source>
</evidence>
<keyword evidence="3 9" id="KW-0479">Metal-binding</keyword>
<dbReference type="SUPFAM" id="SSF56784">
    <property type="entry name" value="HAD-like"/>
    <property type="match status" value="1"/>
</dbReference>
<dbReference type="PANTHER" id="PTHR42891">
    <property type="entry name" value="D-GLYCERO-BETA-D-MANNO-HEPTOSE-1,7-BISPHOSPHATE 7-PHOSPHATASE"/>
    <property type="match status" value="1"/>
</dbReference>
<dbReference type="AlphaFoldDB" id="A0A0G8BZF9"/>
<evidence type="ECO:0000256" key="1">
    <source>
        <dbReference type="ARBA" id="ARBA00004496"/>
    </source>
</evidence>
<dbReference type="NCBIfam" id="TIGR01656">
    <property type="entry name" value="Histidinol-ppas"/>
    <property type="match status" value="1"/>
</dbReference>
<dbReference type="Proteomes" id="UP000035350">
    <property type="component" value="Unassembled WGS sequence"/>
</dbReference>
<feature type="binding site" evidence="9">
    <location>
        <position position="89"/>
    </location>
    <ligand>
        <name>Zn(2+)</name>
        <dbReference type="ChEBI" id="CHEBI:29105"/>
    </ligand>
</feature>
<evidence type="ECO:0000256" key="5">
    <source>
        <dbReference type="ARBA" id="ARBA00023277"/>
    </source>
</evidence>
<evidence type="ECO:0000256" key="2">
    <source>
        <dbReference type="ARBA" id="ARBA00022490"/>
    </source>
</evidence>
<dbReference type="InterPro" id="IPR006549">
    <property type="entry name" value="HAD-SF_hydro_IIIA"/>
</dbReference>
<keyword evidence="5 7" id="KW-0119">Carbohydrate metabolism</keyword>